<evidence type="ECO:0000256" key="1">
    <source>
        <dbReference type="ARBA" id="ARBA00023157"/>
    </source>
</evidence>
<evidence type="ECO:0000259" key="5">
    <source>
        <dbReference type="PROSITE" id="PS50923"/>
    </source>
</evidence>
<keyword evidence="7" id="KW-1185">Reference proteome</keyword>
<dbReference type="SUPFAM" id="SSF57535">
    <property type="entry name" value="Complement control module/SCR domain"/>
    <property type="match status" value="1"/>
</dbReference>
<dbReference type="InterPro" id="IPR000859">
    <property type="entry name" value="CUB_dom"/>
</dbReference>
<dbReference type="FunFam" id="2.60.120.290:FF:000056">
    <property type="entry name" value="C-type LECtin"/>
    <property type="match status" value="1"/>
</dbReference>
<reference evidence="6" key="1">
    <citation type="submission" date="2022-11" db="UniProtKB">
        <authorList>
            <consortium name="EnsemblMetazoa"/>
        </authorList>
    </citation>
    <scope>IDENTIFICATION</scope>
</reference>
<keyword evidence="2" id="KW-0768">Sushi</keyword>
<protein>
    <submittedName>
        <fullName evidence="6">Uncharacterized protein</fullName>
    </submittedName>
</protein>
<dbReference type="PANTHER" id="PTHR46908">
    <property type="entry name" value="CUBILIN-LIKE PROTEIN"/>
    <property type="match status" value="1"/>
</dbReference>
<dbReference type="Pfam" id="PF00084">
    <property type="entry name" value="Sushi"/>
    <property type="match status" value="1"/>
</dbReference>
<keyword evidence="3" id="KW-0472">Membrane</keyword>
<dbReference type="SMART" id="SM00032">
    <property type="entry name" value="CCP"/>
    <property type="match status" value="1"/>
</dbReference>
<dbReference type="InterPro" id="IPR035914">
    <property type="entry name" value="Sperma_CUB_dom_sf"/>
</dbReference>
<comment type="caution">
    <text evidence="2">Lacks conserved residue(s) required for the propagation of feature annotation.</text>
</comment>
<dbReference type="PANTHER" id="PTHR46908:SF4">
    <property type="entry name" value="TUMOR NECROSIS FACTOR-INDUCIBLE GENE 6 PROTEIN"/>
    <property type="match status" value="1"/>
</dbReference>
<dbReference type="InterPro" id="IPR000436">
    <property type="entry name" value="Sushi_SCR_CCP_dom"/>
</dbReference>
<evidence type="ECO:0000313" key="7">
    <source>
        <dbReference type="Proteomes" id="UP000887568"/>
    </source>
</evidence>
<evidence type="ECO:0000259" key="4">
    <source>
        <dbReference type="PROSITE" id="PS01180"/>
    </source>
</evidence>
<keyword evidence="3" id="KW-0812">Transmembrane</keyword>
<dbReference type="CDD" id="cd00033">
    <property type="entry name" value="CCP"/>
    <property type="match status" value="1"/>
</dbReference>
<name>A0A914BCB6_PATMI</name>
<dbReference type="PROSITE" id="PS50923">
    <property type="entry name" value="SUSHI"/>
    <property type="match status" value="1"/>
</dbReference>
<dbReference type="EnsemblMetazoa" id="XM_038217149.1">
    <property type="protein sequence ID" value="XP_038073077.1"/>
    <property type="gene ID" value="LOC119741401"/>
</dbReference>
<feature type="domain" description="CUB" evidence="4">
    <location>
        <begin position="127"/>
        <end position="230"/>
    </location>
</feature>
<keyword evidence="1" id="KW-1015">Disulfide bond</keyword>
<dbReference type="OrthoDB" id="6331627at2759"/>
<dbReference type="Pfam" id="PF00431">
    <property type="entry name" value="CUB"/>
    <property type="match status" value="2"/>
</dbReference>
<sequence length="364" mass="39930">MNGSSNATSQYITSPSYPRHYENNLDIQWLIQVADDQKIILRFHDFDTLYYDYLEVGIGRNSTVSSTTVFRRSGSRLPPVTLSTGNAMWLRFTSGAIGSGRGFSLSAQSYHASIQLIYLAANQSINITSPSYPSNYQDSLDIQWLIQAAEGQRIILSFHTFRTYLSDYLEVGNGRNFTDSSTRVLRLSGSSLPPDTPSTNISMWLRFTSDDITSQISKKKTCYKCFYLSVCIGATVTIPTVTTTTATATTTSRAATKIVDEGCSAPPRLNHVTIAEGQDHAFQPGEVATFTCSGGFVVTGTDRHDAERVCQSDGSWSSKPVKCSPADDPRAYDTLVRKAAEGVAAGGVVFVVILLLVFLLIRRR</sequence>
<feature type="domain" description="Sushi" evidence="5">
    <location>
        <begin position="261"/>
        <end position="325"/>
    </location>
</feature>
<dbReference type="InterPro" id="IPR035976">
    <property type="entry name" value="Sushi/SCR/CCP_sf"/>
</dbReference>
<feature type="domain" description="CUB" evidence="4">
    <location>
        <begin position="1"/>
        <end position="110"/>
    </location>
</feature>
<dbReference type="Gene3D" id="2.10.70.10">
    <property type="entry name" value="Complement Module, domain 1"/>
    <property type="match status" value="1"/>
</dbReference>
<dbReference type="Proteomes" id="UP000887568">
    <property type="component" value="Unplaced"/>
</dbReference>
<dbReference type="AlphaFoldDB" id="A0A914BCB6"/>
<feature type="transmembrane region" description="Helical" evidence="3">
    <location>
        <begin position="342"/>
        <end position="361"/>
    </location>
</feature>
<proteinExistence type="predicted"/>
<evidence type="ECO:0000313" key="6">
    <source>
        <dbReference type="EnsemblMetazoa" id="XP_038073077.1"/>
    </source>
</evidence>
<keyword evidence="3" id="KW-1133">Transmembrane helix</keyword>
<dbReference type="SUPFAM" id="SSF49854">
    <property type="entry name" value="Spermadhesin, CUB domain"/>
    <property type="match status" value="2"/>
</dbReference>
<dbReference type="InterPro" id="IPR052129">
    <property type="entry name" value="Spermadhesin-Link_domain"/>
</dbReference>
<dbReference type="SMART" id="SM00042">
    <property type="entry name" value="CUB"/>
    <property type="match status" value="2"/>
</dbReference>
<evidence type="ECO:0000256" key="2">
    <source>
        <dbReference type="PROSITE-ProRule" id="PRU00302"/>
    </source>
</evidence>
<dbReference type="Gene3D" id="2.60.120.290">
    <property type="entry name" value="Spermadhesin, CUB domain"/>
    <property type="match status" value="2"/>
</dbReference>
<dbReference type="PROSITE" id="PS01180">
    <property type="entry name" value="CUB"/>
    <property type="match status" value="2"/>
</dbReference>
<dbReference type="GeneID" id="119741401"/>
<dbReference type="RefSeq" id="XP_038073077.1">
    <property type="nucleotide sequence ID" value="XM_038217149.1"/>
</dbReference>
<dbReference type="CDD" id="cd00041">
    <property type="entry name" value="CUB"/>
    <property type="match status" value="2"/>
</dbReference>
<accession>A0A914BCB6</accession>
<evidence type="ECO:0000256" key="3">
    <source>
        <dbReference type="SAM" id="Phobius"/>
    </source>
</evidence>
<organism evidence="6 7">
    <name type="scientific">Patiria miniata</name>
    <name type="common">Bat star</name>
    <name type="synonym">Asterina miniata</name>
    <dbReference type="NCBI Taxonomy" id="46514"/>
    <lineage>
        <taxon>Eukaryota</taxon>
        <taxon>Metazoa</taxon>
        <taxon>Echinodermata</taxon>
        <taxon>Eleutherozoa</taxon>
        <taxon>Asterozoa</taxon>
        <taxon>Asteroidea</taxon>
        <taxon>Valvatacea</taxon>
        <taxon>Valvatida</taxon>
        <taxon>Asterinidae</taxon>
        <taxon>Patiria</taxon>
    </lineage>
</organism>